<dbReference type="AlphaFoldDB" id="A0A2H0WSP8"/>
<feature type="compositionally biased region" description="Basic and acidic residues" evidence="1">
    <location>
        <begin position="102"/>
        <end position="122"/>
    </location>
</feature>
<organism evidence="3 4">
    <name type="scientific">Candidatus Roizmanbacteria bacterium CG09_land_8_20_14_0_10_41_9</name>
    <dbReference type="NCBI Taxonomy" id="1974850"/>
    <lineage>
        <taxon>Bacteria</taxon>
        <taxon>Candidatus Roizmaniibacteriota</taxon>
    </lineage>
</organism>
<protein>
    <submittedName>
        <fullName evidence="3">Uncharacterized protein</fullName>
    </submittedName>
</protein>
<comment type="caution">
    <text evidence="3">The sequence shown here is derived from an EMBL/GenBank/DDBJ whole genome shotgun (WGS) entry which is preliminary data.</text>
</comment>
<name>A0A2H0WSP8_9BACT</name>
<proteinExistence type="predicted"/>
<sequence>MKYKLIVPAITIVIASASLYVAGSTYAQFQKGHSSTIIQRIAQKFGLKESDIQAVFDEEKAERQAEMQSKFEERLDQAVQDDKITEDQKNLILAKHKELEANRASESDMKDLTPDQRKEAMETQRQSVENWAKQNGIDPQYLFGGFGMRGKRPEKIG</sequence>
<keyword evidence="2" id="KW-0732">Signal</keyword>
<dbReference type="Proteomes" id="UP000231198">
    <property type="component" value="Unassembled WGS sequence"/>
</dbReference>
<reference evidence="4" key="1">
    <citation type="submission" date="2017-09" db="EMBL/GenBank/DDBJ databases">
        <title>Depth-based differentiation of microbial function through sediment-hosted aquifers and enrichment of novel symbionts in the deep terrestrial subsurface.</title>
        <authorList>
            <person name="Probst A.J."/>
            <person name="Ladd B."/>
            <person name="Jarett J.K."/>
            <person name="Geller-Mcgrath D.E."/>
            <person name="Sieber C.M.K."/>
            <person name="Emerson J.B."/>
            <person name="Anantharaman K."/>
            <person name="Thomas B.C."/>
            <person name="Malmstrom R."/>
            <person name="Stieglmeier M."/>
            <person name="Klingl A."/>
            <person name="Woyke T."/>
            <person name="Ryan C.M."/>
            <person name="Banfield J.F."/>
        </authorList>
    </citation>
    <scope>NUCLEOTIDE SEQUENCE [LARGE SCALE GENOMIC DNA]</scope>
</reference>
<feature type="region of interest" description="Disordered" evidence="1">
    <location>
        <begin position="102"/>
        <end position="157"/>
    </location>
</feature>
<evidence type="ECO:0000256" key="1">
    <source>
        <dbReference type="SAM" id="MobiDB-lite"/>
    </source>
</evidence>
<accession>A0A2H0WSP8</accession>
<evidence type="ECO:0000256" key="2">
    <source>
        <dbReference type="SAM" id="SignalP"/>
    </source>
</evidence>
<gene>
    <name evidence="3" type="ORF">COT62_02315</name>
</gene>
<feature type="signal peptide" evidence="2">
    <location>
        <begin position="1"/>
        <end position="27"/>
    </location>
</feature>
<feature type="chain" id="PRO_5013554025" evidence="2">
    <location>
        <begin position="28"/>
        <end position="157"/>
    </location>
</feature>
<evidence type="ECO:0000313" key="3">
    <source>
        <dbReference type="EMBL" id="PIS15690.1"/>
    </source>
</evidence>
<evidence type="ECO:0000313" key="4">
    <source>
        <dbReference type="Proteomes" id="UP000231198"/>
    </source>
</evidence>
<feature type="compositionally biased region" description="Polar residues" evidence="1">
    <location>
        <begin position="123"/>
        <end position="133"/>
    </location>
</feature>
<dbReference type="EMBL" id="PEZG01000054">
    <property type="protein sequence ID" value="PIS15690.1"/>
    <property type="molecule type" value="Genomic_DNA"/>
</dbReference>